<keyword evidence="6" id="KW-0472">Membrane</keyword>
<feature type="domain" description="Cytochrome c" evidence="7">
    <location>
        <begin position="138"/>
        <end position="233"/>
    </location>
</feature>
<keyword evidence="9" id="KW-1185">Reference proteome</keyword>
<dbReference type="Pfam" id="PF13442">
    <property type="entry name" value="Cytochrome_CBB3"/>
    <property type="match status" value="1"/>
</dbReference>
<evidence type="ECO:0000313" key="8">
    <source>
        <dbReference type="EMBL" id="QOV88416.1"/>
    </source>
</evidence>
<dbReference type="Proteomes" id="UP000593765">
    <property type="component" value="Chromosome"/>
</dbReference>
<evidence type="ECO:0000256" key="5">
    <source>
        <dbReference type="SAM" id="MobiDB-lite"/>
    </source>
</evidence>
<evidence type="ECO:0000256" key="2">
    <source>
        <dbReference type="ARBA" id="ARBA00022723"/>
    </source>
</evidence>
<name>A0A7M2WSH5_9BACT</name>
<feature type="transmembrane region" description="Helical" evidence="6">
    <location>
        <begin position="26"/>
        <end position="47"/>
    </location>
</feature>
<dbReference type="SUPFAM" id="SSF46626">
    <property type="entry name" value="Cytochrome c"/>
    <property type="match status" value="1"/>
</dbReference>
<keyword evidence="6" id="KW-1133">Transmembrane helix</keyword>
<dbReference type="GO" id="GO:0046872">
    <property type="term" value="F:metal ion binding"/>
    <property type="evidence" value="ECO:0007669"/>
    <property type="project" value="UniProtKB-KW"/>
</dbReference>
<evidence type="ECO:0000256" key="3">
    <source>
        <dbReference type="ARBA" id="ARBA00023004"/>
    </source>
</evidence>
<evidence type="ECO:0000259" key="7">
    <source>
        <dbReference type="PROSITE" id="PS51007"/>
    </source>
</evidence>
<dbReference type="PROSITE" id="PS51007">
    <property type="entry name" value="CYTC"/>
    <property type="match status" value="1"/>
</dbReference>
<gene>
    <name evidence="8" type="ORF">IPV69_19485</name>
</gene>
<evidence type="ECO:0000256" key="1">
    <source>
        <dbReference type="ARBA" id="ARBA00022617"/>
    </source>
</evidence>
<feature type="region of interest" description="Disordered" evidence="5">
    <location>
        <begin position="69"/>
        <end position="99"/>
    </location>
</feature>
<reference evidence="8 9" key="1">
    <citation type="submission" date="2020-10" db="EMBL/GenBank/DDBJ databases">
        <title>Wide distribution of Phycisphaera-like planctomycetes from WD2101 soil group in peatlands and genome analysis of the first cultivated representative.</title>
        <authorList>
            <person name="Dedysh S.N."/>
            <person name="Beletsky A.V."/>
            <person name="Ivanova A."/>
            <person name="Kulichevskaya I.S."/>
            <person name="Suzina N.E."/>
            <person name="Philippov D.A."/>
            <person name="Rakitin A.L."/>
            <person name="Mardanov A.V."/>
            <person name="Ravin N.V."/>
        </authorList>
    </citation>
    <scope>NUCLEOTIDE SEQUENCE [LARGE SCALE GENOMIC DNA]</scope>
    <source>
        <strain evidence="8 9">M1803</strain>
    </source>
</reference>
<dbReference type="GO" id="GO:0009055">
    <property type="term" value="F:electron transfer activity"/>
    <property type="evidence" value="ECO:0007669"/>
    <property type="project" value="InterPro"/>
</dbReference>
<keyword evidence="2 4" id="KW-0479">Metal-binding</keyword>
<dbReference type="KEGG" id="hbs:IPV69_19485"/>
<dbReference type="RefSeq" id="WP_206291395.1">
    <property type="nucleotide sequence ID" value="NZ_CP063458.1"/>
</dbReference>
<dbReference type="EMBL" id="CP063458">
    <property type="protein sequence ID" value="QOV88416.1"/>
    <property type="molecule type" value="Genomic_DNA"/>
</dbReference>
<dbReference type="AlphaFoldDB" id="A0A7M2WSH5"/>
<keyword evidence="1 4" id="KW-0349">Heme</keyword>
<evidence type="ECO:0000313" key="9">
    <source>
        <dbReference type="Proteomes" id="UP000593765"/>
    </source>
</evidence>
<organism evidence="8 9">
    <name type="scientific">Humisphaera borealis</name>
    <dbReference type="NCBI Taxonomy" id="2807512"/>
    <lineage>
        <taxon>Bacteria</taxon>
        <taxon>Pseudomonadati</taxon>
        <taxon>Planctomycetota</taxon>
        <taxon>Phycisphaerae</taxon>
        <taxon>Tepidisphaerales</taxon>
        <taxon>Tepidisphaeraceae</taxon>
        <taxon>Humisphaera</taxon>
    </lineage>
</organism>
<dbReference type="InterPro" id="IPR036909">
    <property type="entry name" value="Cyt_c-like_dom_sf"/>
</dbReference>
<evidence type="ECO:0000256" key="6">
    <source>
        <dbReference type="SAM" id="Phobius"/>
    </source>
</evidence>
<accession>A0A7M2WSH5</accession>
<dbReference type="PANTHER" id="PTHR40394">
    <property type="entry name" value="LIPOPROTEIN-RELATED"/>
    <property type="match status" value="1"/>
</dbReference>
<dbReference type="PANTHER" id="PTHR40394:SF2">
    <property type="entry name" value="QUINOL:CYTOCHROME C OXIDOREDUCTASE MEMBRANE PROTEIN"/>
    <property type="match status" value="1"/>
</dbReference>
<keyword evidence="6" id="KW-0812">Transmembrane</keyword>
<dbReference type="Gene3D" id="1.10.760.10">
    <property type="entry name" value="Cytochrome c-like domain"/>
    <property type="match status" value="1"/>
</dbReference>
<sequence>MAPMADPNVNIPLYTHGPSQPGGGRLPIAIVVGLLAIIAALLVPLAISARARVSTSDEPRIQPIQDMAQQPRYGPQSPSAVFNDGRAMRSPVSGTVARGRADDDDHYYRGFRTVTDANGNDTTTFLDGFPQRVTLTPELIARGEQRFNIYCAACHGKDGSGNGPIHQRASELVVLHQANWTPPAYLHSDVVRTRPDGHLYNTINVGIRNMPAHGPQIPVADRWAIVAWVRTLQLRQNPPTPAAGKLP</sequence>
<keyword evidence="3 4" id="KW-0408">Iron</keyword>
<proteinExistence type="predicted"/>
<dbReference type="GO" id="GO:0020037">
    <property type="term" value="F:heme binding"/>
    <property type="evidence" value="ECO:0007669"/>
    <property type="project" value="InterPro"/>
</dbReference>
<evidence type="ECO:0000256" key="4">
    <source>
        <dbReference type="PROSITE-ProRule" id="PRU00433"/>
    </source>
</evidence>
<protein>
    <submittedName>
        <fullName evidence="8">C-type cytochrome</fullName>
    </submittedName>
</protein>
<dbReference type="InterPro" id="IPR009056">
    <property type="entry name" value="Cyt_c-like_dom"/>
</dbReference>